<gene>
    <name evidence="11" type="ORF">WJX75_005274</name>
</gene>
<name>A0ABR2YM66_9CHLO</name>
<dbReference type="InterPro" id="IPR041753">
    <property type="entry name" value="PP5_C"/>
</dbReference>
<dbReference type="Pfam" id="PF13181">
    <property type="entry name" value="TPR_8"/>
    <property type="match status" value="1"/>
</dbReference>
<evidence type="ECO:0000256" key="1">
    <source>
        <dbReference type="ARBA" id="ARBA00001936"/>
    </source>
</evidence>
<evidence type="ECO:0000256" key="2">
    <source>
        <dbReference type="ARBA" id="ARBA00008786"/>
    </source>
</evidence>
<protein>
    <recommendedName>
        <fullName evidence="3">protein-serine/threonine phosphatase</fullName>
        <ecNumber evidence="3">3.1.3.16</ecNumber>
    </recommendedName>
</protein>
<feature type="repeat" description="TPR" evidence="9">
    <location>
        <begin position="91"/>
        <end position="124"/>
    </location>
</feature>
<dbReference type="PANTHER" id="PTHR45668">
    <property type="entry name" value="SERINE/THREONINE-PROTEIN PHOSPHATASE 5-RELATED"/>
    <property type="match status" value="1"/>
</dbReference>
<evidence type="ECO:0000313" key="12">
    <source>
        <dbReference type="Proteomes" id="UP001491310"/>
    </source>
</evidence>
<evidence type="ECO:0000313" key="11">
    <source>
        <dbReference type="EMBL" id="KAK9907522.1"/>
    </source>
</evidence>
<keyword evidence="4" id="KW-0479">Metal-binding</keyword>
<dbReference type="Gene3D" id="3.60.21.10">
    <property type="match status" value="1"/>
</dbReference>
<keyword evidence="7 9" id="KW-0802">TPR repeat</keyword>
<dbReference type="SUPFAM" id="SSF48452">
    <property type="entry name" value="TPR-like"/>
    <property type="match status" value="1"/>
</dbReference>
<dbReference type="InterPro" id="IPR019734">
    <property type="entry name" value="TPR_rpt"/>
</dbReference>
<dbReference type="InterPro" id="IPR051134">
    <property type="entry name" value="PPP_phosphatase"/>
</dbReference>
<comment type="similarity">
    <text evidence="2">Belongs to the PPP phosphatase family. PP-5 (PP-T) subfamily.</text>
</comment>
<keyword evidence="12" id="KW-1185">Reference proteome</keyword>
<dbReference type="SMART" id="SM00156">
    <property type="entry name" value="PP2Ac"/>
    <property type="match status" value="1"/>
</dbReference>
<keyword evidence="8" id="KW-0464">Manganese</keyword>
<dbReference type="Gene3D" id="1.25.40.10">
    <property type="entry name" value="Tetratricopeptide repeat domain"/>
    <property type="match status" value="1"/>
</dbReference>
<dbReference type="PRINTS" id="PR00114">
    <property type="entry name" value="STPHPHTASE"/>
</dbReference>
<comment type="caution">
    <text evidence="11">The sequence shown here is derived from an EMBL/GenBank/DDBJ whole genome shotgun (WGS) entry which is preliminary data.</text>
</comment>
<dbReference type="Pfam" id="PF08321">
    <property type="entry name" value="PPP5"/>
    <property type="match status" value="1"/>
</dbReference>
<dbReference type="EMBL" id="JALJOT010000009">
    <property type="protein sequence ID" value="KAK9907522.1"/>
    <property type="molecule type" value="Genomic_DNA"/>
</dbReference>
<dbReference type="PROSITE" id="PS50005">
    <property type="entry name" value="TPR"/>
    <property type="match status" value="1"/>
</dbReference>
<proteinExistence type="inferred from homology"/>
<organism evidence="11 12">
    <name type="scientific">Coccomyxa subellipsoidea</name>
    <dbReference type="NCBI Taxonomy" id="248742"/>
    <lineage>
        <taxon>Eukaryota</taxon>
        <taxon>Viridiplantae</taxon>
        <taxon>Chlorophyta</taxon>
        <taxon>core chlorophytes</taxon>
        <taxon>Trebouxiophyceae</taxon>
        <taxon>Trebouxiophyceae incertae sedis</taxon>
        <taxon>Coccomyxaceae</taxon>
        <taxon>Coccomyxa</taxon>
    </lineage>
</organism>
<dbReference type="PANTHER" id="PTHR45668:SF5">
    <property type="entry name" value="SERINE_THREONINE-PROTEIN PHOSPHATASE 5"/>
    <property type="match status" value="1"/>
</dbReference>
<evidence type="ECO:0000259" key="10">
    <source>
        <dbReference type="SMART" id="SM00156"/>
    </source>
</evidence>
<keyword evidence="6" id="KW-0378">Hydrolase</keyword>
<feature type="domain" description="Serine/threonine specific protein phosphatases" evidence="10">
    <location>
        <begin position="203"/>
        <end position="479"/>
    </location>
</feature>
<dbReference type="InterPro" id="IPR013235">
    <property type="entry name" value="PPP_dom"/>
</dbReference>
<evidence type="ECO:0000256" key="9">
    <source>
        <dbReference type="PROSITE-ProRule" id="PRU00339"/>
    </source>
</evidence>
<reference evidence="11 12" key="1">
    <citation type="journal article" date="2024" name="Nat. Commun.">
        <title>Phylogenomics reveals the evolutionary origins of lichenization in chlorophyte algae.</title>
        <authorList>
            <person name="Puginier C."/>
            <person name="Libourel C."/>
            <person name="Otte J."/>
            <person name="Skaloud P."/>
            <person name="Haon M."/>
            <person name="Grisel S."/>
            <person name="Petersen M."/>
            <person name="Berrin J.G."/>
            <person name="Delaux P.M."/>
            <person name="Dal Grande F."/>
            <person name="Keller J."/>
        </authorList>
    </citation>
    <scope>NUCLEOTIDE SEQUENCE [LARGE SCALE GENOMIC DNA]</scope>
    <source>
        <strain evidence="11 12">SAG 216-7</strain>
    </source>
</reference>
<dbReference type="SUPFAM" id="SSF56300">
    <property type="entry name" value="Metallo-dependent phosphatases"/>
    <property type="match status" value="1"/>
</dbReference>
<evidence type="ECO:0000256" key="4">
    <source>
        <dbReference type="ARBA" id="ARBA00022723"/>
    </source>
</evidence>
<dbReference type="SMART" id="SM00028">
    <property type="entry name" value="TPR"/>
    <property type="match status" value="2"/>
</dbReference>
<dbReference type="InterPro" id="IPR006186">
    <property type="entry name" value="Ser/Thr-sp_prot-phosphatase"/>
</dbReference>
<dbReference type="InterPro" id="IPR004843">
    <property type="entry name" value="Calcineurin-like_PHP"/>
</dbReference>
<dbReference type="Proteomes" id="UP001491310">
    <property type="component" value="Unassembled WGS sequence"/>
</dbReference>
<accession>A0ABR2YM66</accession>
<dbReference type="CDD" id="cd07417">
    <property type="entry name" value="MPP_PP5_C"/>
    <property type="match status" value="1"/>
</dbReference>
<keyword evidence="5" id="KW-0677">Repeat</keyword>
<sequence>MAEPLANGSHSAQNDDDVLHARAESAKTAANQDFKDAHYQAAVEGYSMAILLDPTKAVYYANRAAAHIRLESFGSALADATKAIDLDPKYIKGYYRRADASLGMGKMKKALSDFKRAASVAPRDPDLRKKLLQCEREVKRIRFEEALAAPEEKPVAEEIDLSSMPVEDSYDGPMMEGSEDTGYMLTLDFVIAMLEQFKIQKTIHRRFAFHIIMQAREIFREAPSLVDVSIAQDAHITTCGDVHGQFYDLLNIFELNGLPSEDNPYLFNGDFVDRGSFSVEVILSLMAFKVLYPQHMHLARGNHESQGMNKLYGFEGEVKAKYNVMMANLFRETFCWLPLAHVLNGRVMVVHGGLFSKDGVTLDDIRRIDRYREPPEEGLMCELLWSDPQPGAGRAPSKRGVGVAFGPDVTRAFLEQNGLDLLVRSHEVKDKGYEVDHGGYCITVFSAPNYCDQMGNKGAFIRFNGATMTPQFTTFDSVPHPPVRAMAYASNIFGSMFGF</sequence>
<dbReference type="Pfam" id="PF00149">
    <property type="entry name" value="Metallophos"/>
    <property type="match status" value="1"/>
</dbReference>
<evidence type="ECO:0000256" key="6">
    <source>
        <dbReference type="ARBA" id="ARBA00022801"/>
    </source>
</evidence>
<comment type="cofactor">
    <cofactor evidence="1">
        <name>Mn(2+)</name>
        <dbReference type="ChEBI" id="CHEBI:29035"/>
    </cofactor>
</comment>
<evidence type="ECO:0000256" key="3">
    <source>
        <dbReference type="ARBA" id="ARBA00013081"/>
    </source>
</evidence>
<dbReference type="EC" id="3.1.3.16" evidence="3"/>
<dbReference type="PIRSF" id="PIRSF033096">
    <property type="entry name" value="PPPtase_5"/>
    <property type="match status" value="1"/>
</dbReference>
<dbReference type="InterPro" id="IPR011990">
    <property type="entry name" value="TPR-like_helical_dom_sf"/>
</dbReference>
<evidence type="ECO:0000256" key="8">
    <source>
        <dbReference type="ARBA" id="ARBA00023211"/>
    </source>
</evidence>
<evidence type="ECO:0000256" key="5">
    <source>
        <dbReference type="ARBA" id="ARBA00022737"/>
    </source>
</evidence>
<dbReference type="InterPro" id="IPR029052">
    <property type="entry name" value="Metallo-depent_PP-like"/>
</dbReference>
<evidence type="ECO:0000256" key="7">
    <source>
        <dbReference type="ARBA" id="ARBA00022803"/>
    </source>
</evidence>